<keyword evidence="5" id="KW-1185">Reference proteome</keyword>
<keyword evidence="3" id="KW-1133">Transmembrane helix</keyword>
<dbReference type="InterPro" id="IPR038503">
    <property type="entry name" value="SpoIIIAH_sf"/>
</dbReference>
<keyword evidence="3" id="KW-0812">Transmembrane</keyword>
<keyword evidence="1" id="KW-0175">Coiled coil</keyword>
<dbReference type="InterPro" id="IPR024232">
    <property type="entry name" value="SpoIIIAH"/>
</dbReference>
<dbReference type="Proteomes" id="UP001589818">
    <property type="component" value="Unassembled WGS sequence"/>
</dbReference>
<evidence type="ECO:0000313" key="4">
    <source>
        <dbReference type="EMBL" id="MFC0395285.1"/>
    </source>
</evidence>
<evidence type="ECO:0000256" key="3">
    <source>
        <dbReference type="SAM" id="Phobius"/>
    </source>
</evidence>
<feature type="transmembrane region" description="Helical" evidence="3">
    <location>
        <begin position="7"/>
        <end position="26"/>
    </location>
</feature>
<accession>A0ABV6JH87</accession>
<feature type="region of interest" description="Disordered" evidence="2">
    <location>
        <begin position="74"/>
        <end position="96"/>
    </location>
</feature>
<gene>
    <name evidence="4" type="ORF">ACFFJ8_28445</name>
</gene>
<evidence type="ECO:0000256" key="1">
    <source>
        <dbReference type="SAM" id="Coils"/>
    </source>
</evidence>
<dbReference type="Pfam" id="PF12685">
    <property type="entry name" value="SpoIIIAH"/>
    <property type="match status" value="1"/>
</dbReference>
<dbReference type="Gene3D" id="1.10.287.4300">
    <property type="entry name" value="Stage III sporulation protein AH-like"/>
    <property type="match status" value="1"/>
</dbReference>
<proteinExistence type="predicted"/>
<comment type="caution">
    <text evidence="4">The sequence shown here is derived from an EMBL/GenBank/DDBJ whole genome shotgun (WGS) entry which is preliminary data.</text>
</comment>
<name>A0ABV6JH87_9BACL</name>
<feature type="coiled-coil region" evidence="1">
    <location>
        <begin position="148"/>
        <end position="175"/>
    </location>
</feature>
<reference evidence="4 5" key="1">
    <citation type="submission" date="2024-09" db="EMBL/GenBank/DDBJ databases">
        <authorList>
            <person name="Sun Q."/>
            <person name="Mori K."/>
        </authorList>
    </citation>
    <scope>NUCLEOTIDE SEQUENCE [LARGE SCALE GENOMIC DNA]</scope>
    <source>
        <strain evidence="4 5">CCM 4839</strain>
    </source>
</reference>
<dbReference type="RefSeq" id="WP_204816405.1">
    <property type="nucleotide sequence ID" value="NZ_JANHOF010000001.1"/>
</dbReference>
<protein>
    <submittedName>
        <fullName evidence="4">SpoIIIAH-like family protein</fullName>
    </submittedName>
</protein>
<keyword evidence="3" id="KW-0472">Membrane</keyword>
<sequence>MNTKRQTVWLVSMLSLMVILSAYYLFTEDVDTSSDMLTDGTQQEQTILPNATEAAAGDSSKENGIVVDKVVSPDGQAAPETALTDTGEEAKANQISEEDQEVLRKIEAEGAAGSIFDEIQYKRDQKFYEENNRLYSVISDTKQNPEQATKAIDQLDQLEEKNAKITGLEEELGKQFNIAIVSPEPNDKYKVVVQSEKLEKSQADSIVMLAMKELGLSANQVSVQYIP</sequence>
<evidence type="ECO:0000256" key="2">
    <source>
        <dbReference type="SAM" id="MobiDB-lite"/>
    </source>
</evidence>
<dbReference type="EMBL" id="JBHLVF010000041">
    <property type="protein sequence ID" value="MFC0395285.1"/>
    <property type="molecule type" value="Genomic_DNA"/>
</dbReference>
<evidence type="ECO:0000313" key="5">
    <source>
        <dbReference type="Proteomes" id="UP001589818"/>
    </source>
</evidence>
<organism evidence="4 5">
    <name type="scientific">Paenibacillus mendelii</name>
    <dbReference type="NCBI Taxonomy" id="206163"/>
    <lineage>
        <taxon>Bacteria</taxon>
        <taxon>Bacillati</taxon>
        <taxon>Bacillota</taxon>
        <taxon>Bacilli</taxon>
        <taxon>Bacillales</taxon>
        <taxon>Paenibacillaceae</taxon>
        <taxon>Paenibacillus</taxon>
    </lineage>
</organism>